<keyword evidence="1" id="KW-0472">Membrane</keyword>
<evidence type="ECO:0000313" key="2">
    <source>
        <dbReference type="EMBL" id="KJV64470.1"/>
    </source>
</evidence>
<keyword evidence="1" id="KW-0812">Transmembrane</keyword>
<dbReference type="Proteomes" id="UP000033441">
    <property type="component" value="Unassembled WGS sequence"/>
</dbReference>
<sequence length="167" mass="17995">MNTSSSIACIRHVSSYAAMRGDFMDTQGRAMAEDKRSFSRTFFNKKVFFLIIQGSLFFVLLLILDEAYAGVAESNLFPAVAQHGSATNEDVTSKVICNVVKFVRGIGLPIMTGVILGSSVMAIFGRLAWPAIAALVIFTAVFFGAEKVISKFTDGISGMQTGNCDTI</sequence>
<name>A0A0F3N8T0_ANAPH</name>
<dbReference type="InterPro" id="IPR007039">
    <property type="entry name" value="TrbC/VirB2"/>
</dbReference>
<dbReference type="PATRIC" id="fig|1359152.3.peg.968"/>
<evidence type="ECO:0000256" key="1">
    <source>
        <dbReference type="SAM" id="Phobius"/>
    </source>
</evidence>
<gene>
    <name evidence="2" type="ORF">APHMUC_0923</name>
</gene>
<keyword evidence="1" id="KW-1133">Transmembrane helix</keyword>
<comment type="caution">
    <text evidence="2">The sequence shown here is derived from an EMBL/GenBank/DDBJ whole genome shotgun (WGS) entry which is preliminary data.</text>
</comment>
<dbReference type="Pfam" id="PF04956">
    <property type="entry name" value="TrbC"/>
    <property type="match status" value="1"/>
</dbReference>
<feature type="transmembrane region" description="Helical" evidence="1">
    <location>
        <begin position="127"/>
        <end position="145"/>
    </location>
</feature>
<dbReference type="AlphaFoldDB" id="A0A0F3N8T0"/>
<feature type="transmembrane region" description="Helical" evidence="1">
    <location>
        <begin position="47"/>
        <end position="64"/>
    </location>
</feature>
<organism evidence="2 3">
    <name type="scientific">Anaplasma phagocytophilum str. ApMUC09</name>
    <dbReference type="NCBI Taxonomy" id="1359152"/>
    <lineage>
        <taxon>Bacteria</taxon>
        <taxon>Pseudomonadati</taxon>
        <taxon>Pseudomonadota</taxon>
        <taxon>Alphaproteobacteria</taxon>
        <taxon>Rickettsiales</taxon>
        <taxon>Anaplasmataceae</taxon>
        <taxon>Anaplasma</taxon>
        <taxon>phagocytophilum group</taxon>
    </lineage>
</organism>
<accession>A0A0F3N8T0</accession>
<evidence type="ECO:0000313" key="3">
    <source>
        <dbReference type="Proteomes" id="UP000033441"/>
    </source>
</evidence>
<protein>
    <submittedName>
        <fullName evidence="2">TrbC/VIRB2 family protein</fullName>
    </submittedName>
</protein>
<dbReference type="EMBL" id="LANV01000001">
    <property type="protein sequence ID" value="KJV64470.1"/>
    <property type="molecule type" value="Genomic_DNA"/>
</dbReference>
<proteinExistence type="predicted"/>
<reference evidence="2 3" key="1">
    <citation type="submission" date="2015-02" db="EMBL/GenBank/DDBJ databases">
        <title>Genome Sequencing of Rickettsiales.</title>
        <authorList>
            <person name="Daugherty S.C."/>
            <person name="Su Q."/>
            <person name="Abolude K."/>
            <person name="Beier-Sexton M."/>
            <person name="Carlyon J.A."/>
            <person name="Carter R."/>
            <person name="Day N.P."/>
            <person name="Dumler S.J."/>
            <person name="Dyachenko V."/>
            <person name="Godinez A."/>
            <person name="Kurtti T.J."/>
            <person name="Lichay M."/>
            <person name="Mullins K.E."/>
            <person name="Ott S."/>
            <person name="Pappas-Brown V."/>
            <person name="Paris D.H."/>
            <person name="Patel P."/>
            <person name="Richards A.L."/>
            <person name="Sadzewicz L."/>
            <person name="Sears K."/>
            <person name="Seidman D."/>
            <person name="Sengamalay N."/>
            <person name="Stenos J."/>
            <person name="Tallon L.J."/>
            <person name="Vincent G."/>
            <person name="Fraser C.M."/>
            <person name="Munderloh U."/>
            <person name="Dunning-Hotopp J.C."/>
        </authorList>
    </citation>
    <scope>NUCLEOTIDE SEQUENCE [LARGE SCALE GENOMIC DNA]</scope>
    <source>
        <strain evidence="2 3">ApMUC09</strain>
    </source>
</reference>